<reference evidence="2 3" key="1">
    <citation type="submission" date="2015-09" db="EMBL/GenBank/DDBJ databases">
        <title>Trachymyrmex cornetzi WGS genome.</title>
        <authorList>
            <person name="Nygaard S."/>
            <person name="Hu H."/>
            <person name="Boomsma J."/>
            <person name="Zhang G."/>
        </authorList>
    </citation>
    <scope>NUCLEOTIDE SEQUENCE [LARGE SCALE GENOMIC DNA]</scope>
    <source>
        <strain evidence="2">Tcor2-1</strain>
        <tissue evidence="2">Whole body</tissue>
    </source>
</reference>
<dbReference type="Proteomes" id="UP000078492">
    <property type="component" value="Unassembled WGS sequence"/>
</dbReference>
<protein>
    <submittedName>
        <fullName evidence="2">Uncharacterized protein</fullName>
    </submittedName>
</protein>
<feature type="non-terminal residue" evidence="2">
    <location>
        <position position="1"/>
    </location>
</feature>
<dbReference type="AlphaFoldDB" id="A0A195EFI4"/>
<sequence>GTSRLGELSSGQSDGRVQKRSRIDKNSLPTLDNYALDLHRTPGGSIPRERDPFSSLLRKPPRRGIDGSSAWRLLRHRRSPPPPAANTTRSGVTHGGQAGQVGLPLIRRYFKIPSHFEYREDRPLHALNVVGANVFAPFLAALTSTLHDQSCFEAVEWPLYRVGTGKKLESRETPCQARPGQATARRSSAAE</sequence>
<evidence type="ECO:0000313" key="3">
    <source>
        <dbReference type="Proteomes" id="UP000078492"/>
    </source>
</evidence>
<gene>
    <name evidence="2" type="ORF">ALC57_03377</name>
</gene>
<feature type="region of interest" description="Disordered" evidence="1">
    <location>
        <begin position="1"/>
        <end position="98"/>
    </location>
</feature>
<accession>A0A195EFI4</accession>
<keyword evidence="3" id="KW-1185">Reference proteome</keyword>
<dbReference type="EMBL" id="KQ978957">
    <property type="protein sequence ID" value="KYN27035.1"/>
    <property type="molecule type" value="Genomic_DNA"/>
</dbReference>
<evidence type="ECO:0000313" key="2">
    <source>
        <dbReference type="EMBL" id="KYN27035.1"/>
    </source>
</evidence>
<feature type="region of interest" description="Disordered" evidence="1">
    <location>
        <begin position="168"/>
        <end position="191"/>
    </location>
</feature>
<evidence type="ECO:0000256" key="1">
    <source>
        <dbReference type="SAM" id="MobiDB-lite"/>
    </source>
</evidence>
<feature type="compositionally biased region" description="Polar residues" evidence="1">
    <location>
        <begin position="1"/>
        <end position="15"/>
    </location>
</feature>
<proteinExistence type="predicted"/>
<organism evidence="2 3">
    <name type="scientific">Trachymyrmex cornetzi</name>
    <dbReference type="NCBI Taxonomy" id="471704"/>
    <lineage>
        <taxon>Eukaryota</taxon>
        <taxon>Metazoa</taxon>
        <taxon>Ecdysozoa</taxon>
        <taxon>Arthropoda</taxon>
        <taxon>Hexapoda</taxon>
        <taxon>Insecta</taxon>
        <taxon>Pterygota</taxon>
        <taxon>Neoptera</taxon>
        <taxon>Endopterygota</taxon>
        <taxon>Hymenoptera</taxon>
        <taxon>Apocrita</taxon>
        <taxon>Aculeata</taxon>
        <taxon>Formicoidea</taxon>
        <taxon>Formicidae</taxon>
        <taxon>Myrmicinae</taxon>
        <taxon>Trachymyrmex</taxon>
    </lineage>
</organism>
<name>A0A195EFI4_9HYME</name>